<evidence type="ECO:0000256" key="2">
    <source>
        <dbReference type="ARBA" id="ARBA00001946"/>
    </source>
</evidence>
<dbReference type="SUPFAM" id="SSF56655">
    <property type="entry name" value="Carbohydrate phosphatase"/>
    <property type="match status" value="1"/>
</dbReference>
<dbReference type="PROSITE" id="PS00629">
    <property type="entry name" value="IMP_1"/>
    <property type="match status" value="1"/>
</dbReference>
<accession>A0AA46YK94</accession>
<dbReference type="PRINTS" id="PR00377">
    <property type="entry name" value="IMPHPHTASES"/>
</dbReference>
<dbReference type="AlphaFoldDB" id="A0AA46YK94"/>
<keyword evidence="5 10" id="KW-0378">Hydrolase</keyword>
<dbReference type="CDD" id="cd01639">
    <property type="entry name" value="IMPase"/>
    <property type="match status" value="1"/>
</dbReference>
<evidence type="ECO:0000256" key="3">
    <source>
        <dbReference type="ARBA" id="ARBA00004970"/>
    </source>
</evidence>
<keyword evidence="4 9" id="KW-0479">Metal-binding</keyword>
<gene>
    <name evidence="11" type="ORF">L0C25_22565</name>
</gene>
<dbReference type="GO" id="GO:0006020">
    <property type="term" value="P:inositol metabolic process"/>
    <property type="evidence" value="ECO:0007669"/>
    <property type="project" value="TreeGrafter"/>
</dbReference>
<comment type="catalytic activity">
    <reaction evidence="7">
        <text>L-histidinol phosphate + H2O = L-histidinol + phosphate</text>
        <dbReference type="Rhea" id="RHEA:14465"/>
        <dbReference type="ChEBI" id="CHEBI:15377"/>
        <dbReference type="ChEBI" id="CHEBI:43474"/>
        <dbReference type="ChEBI" id="CHEBI:57699"/>
        <dbReference type="ChEBI" id="CHEBI:57980"/>
        <dbReference type="EC" id="3.1.3.15"/>
    </reaction>
</comment>
<evidence type="ECO:0000256" key="10">
    <source>
        <dbReference type="RuleBase" id="RU364068"/>
    </source>
</evidence>
<dbReference type="GO" id="GO:0007165">
    <property type="term" value="P:signal transduction"/>
    <property type="evidence" value="ECO:0007669"/>
    <property type="project" value="TreeGrafter"/>
</dbReference>
<dbReference type="PANTHER" id="PTHR20854">
    <property type="entry name" value="INOSITOL MONOPHOSPHATASE"/>
    <property type="match status" value="1"/>
</dbReference>
<feature type="binding site" evidence="9">
    <location>
        <position position="89"/>
    </location>
    <ligand>
        <name>Mg(2+)</name>
        <dbReference type="ChEBI" id="CHEBI:18420"/>
        <label>1</label>
        <note>catalytic</note>
    </ligand>
</feature>
<sequence length="266" mass="27334">MTSGSDLHELARSVARTAAEFVRAQRPEGRVDVAATKSSDTDVVTEIDRATEELIRTMIGAARPADSVIGEEGGQSTGDSDVTWIVDPIDGTVNFVHGLPGYSVSVAAAVGGVVETGCVVDVVSGEEFAAVHGGGATRTAPDGTTTRLGPPPVVALEHALIGTGFHYRQEIRSKQGVAVARLLSAVADVRRIGSAAIDLCNVASGRLDGYVEEGLKPWDLAAGRLIAEEAGVVVTGLDGEPNERLTVASAPSIAPALLAAVRESGF</sequence>
<dbReference type="EMBL" id="CP094970">
    <property type="protein sequence ID" value="UYM05262.1"/>
    <property type="molecule type" value="Genomic_DNA"/>
</dbReference>
<feature type="binding site" evidence="9">
    <location>
        <position position="71"/>
    </location>
    <ligand>
        <name>Mg(2+)</name>
        <dbReference type="ChEBI" id="CHEBI:18420"/>
        <label>1</label>
        <note>catalytic</note>
    </ligand>
</feature>
<dbReference type="PANTHER" id="PTHR20854:SF4">
    <property type="entry name" value="INOSITOL-1-MONOPHOSPHATASE-RELATED"/>
    <property type="match status" value="1"/>
</dbReference>
<evidence type="ECO:0000256" key="1">
    <source>
        <dbReference type="ARBA" id="ARBA00001033"/>
    </source>
</evidence>
<feature type="binding site" evidence="9">
    <location>
        <position position="90"/>
    </location>
    <ligand>
        <name>Mg(2+)</name>
        <dbReference type="ChEBI" id="CHEBI:18420"/>
        <label>2</label>
    </ligand>
</feature>
<evidence type="ECO:0000256" key="4">
    <source>
        <dbReference type="ARBA" id="ARBA00022723"/>
    </source>
</evidence>
<feature type="binding site" evidence="9">
    <location>
        <position position="219"/>
    </location>
    <ligand>
        <name>Mg(2+)</name>
        <dbReference type="ChEBI" id="CHEBI:18420"/>
        <label>1</label>
        <note>catalytic</note>
    </ligand>
</feature>
<dbReference type="InterPro" id="IPR000760">
    <property type="entry name" value="Inositol_monophosphatase-like"/>
</dbReference>
<comment type="cofactor">
    <cofactor evidence="2 9 10">
        <name>Mg(2+)</name>
        <dbReference type="ChEBI" id="CHEBI:18420"/>
    </cofactor>
</comment>
<evidence type="ECO:0000256" key="5">
    <source>
        <dbReference type="ARBA" id="ARBA00022801"/>
    </source>
</evidence>
<evidence type="ECO:0000256" key="6">
    <source>
        <dbReference type="ARBA" id="ARBA00022842"/>
    </source>
</evidence>
<dbReference type="GO" id="GO:0046872">
    <property type="term" value="F:metal ion binding"/>
    <property type="evidence" value="ECO:0007669"/>
    <property type="project" value="UniProtKB-KW"/>
</dbReference>
<keyword evidence="6 9" id="KW-0460">Magnesium</keyword>
<organism evidence="11 12">
    <name type="scientific">Solicola gregarius</name>
    <dbReference type="NCBI Taxonomy" id="2908642"/>
    <lineage>
        <taxon>Bacteria</taxon>
        <taxon>Bacillati</taxon>
        <taxon>Actinomycetota</taxon>
        <taxon>Actinomycetes</taxon>
        <taxon>Propionibacteriales</taxon>
        <taxon>Nocardioidaceae</taxon>
        <taxon>Solicola</taxon>
    </lineage>
</organism>
<evidence type="ECO:0000313" key="12">
    <source>
        <dbReference type="Proteomes" id="UP001164390"/>
    </source>
</evidence>
<dbReference type="Gene3D" id="3.30.540.10">
    <property type="entry name" value="Fructose-1,6-Bisphosphatase, subunit A, domain 1"/>
    <property type="match status" value="1"/>
</dbReference>
<reference evidence="11" key="1">
    <citation type="submission" date="2022-01" db="EMBL/GenBank/DDBJ databases">
        <title>Nocardioidaceae gen. sp. A5X3R13.</title>
        <authorList>
            <person name="Lopez Marin M.A."/>
            <person name="Uhlik O."/>
        </authorList>
    </citation>
    <scope>NUCLEOTIDE SEQUENCE</scope>
    <source>
        <strain evidence="11">A5X3R13</strain>
    </source>
</reference>
<dbReference type="Gene3D" id="3.40.190.80">
    <property type="match status" value="1"/>
</dbReference>
<comment type="function">
    <text evidence="8">Catalyzes the dephosphorylation of histidinol-phosphate to histidinol, the direct precursor of histidine.</text>
</comment>
<comment type="similarity">
    <text evidence="10">Belongs to the inositol monophosphatase superfamily.</text>
</comment>
<dbReference type="InterPro" id="IPR020583">
    <property type="entry name" value="Inositol_monoP_metal-BS"/>
</dbReference>
<comment type="catalytic activity">
    <reaction evidence="1 10">
        <text>a myo-inositol phosphate + H2O = myo-inositol + phosphate</text>
        <dbReference type="Rhea" id="RHEA:24056"/>
        <dbReference type="ChEBI" id="CHEBI:15377"/>
        <dbReference type="ChEBI" id="CHEBI:17268"/>
        <dbReference type="ChEBI" id="CHEBI:43474"/>
        <dbReference type="ChEBI" id="CHEBI:84139"/>
        <dbReference type="EC" id="3.1.3.25"/>
    </reaction>
</comment>
<dbReference type="GO" id="GO:0004401">
    <property type="term" value="F:histidinol-phosphatase activity"/>
    <property type="evidence" value="ECO:0007669"/>
    <property type="project" value="UniProtKB-EC"/>
</dbReference>
<dbReference type="RefSeq" id="WP_271634062.1">
    <property type="nucleotide sequence ID" value="NZ_CP094970.1"/>
</dbReference>
<dbReference type="GO" id="GO:0008934">
    <property type="term" value="F:inositol monophosphate 1-phosphatase activity"/>
    <property type="evidence" value="ECO:0007669"/>
    <property type="project" value="InterPro"/>
</dbReference>
<feature type="binding site" evidence="9">
    <location>
        <position position="87"/>
    </location>
    <ligand>
        <name>Mg(2+)</name>
        <dbReference type="ChEBI" id="CHEBI:18420"/>
        <label>1</label>
        <note>catalytic</note>
    </ligand>
</feature>
<dbReference type="KEGG" id="sgrg:L0C25_22565"/>
<keyword evidence="12" id="KW-1185">Reference proteome</keyword>
<evidence type="ECO:0000256" key="9">
    <source>
        <dbReference type="PIRSR" id="PIRSR600760-2"/>
    </source>
</evidence>
<proteinExistence type="inferred from homology"/>
<dbReference type="InterPro" id="IPR033942">
    <property type="entry name" value="IMPase"/>
</dbReference>
<evidence type="ECO:0000313" key="11">
    <source>
        <dbReference type="EMBL" id="UYM05262.1"/>
    </source>
</evidence>
<name>A0AA46YK94_9ACTN</name>
<evidence type="ECO:0000256" key="8">
    <source>
        <dbReference type="ARBA" id="ARBA00053547"/>
    </source>
</evidence>
<comment type="pathway">
    <text evidence="3">Amino-acid biosynthesis; L-histidine biosynthesis; L-histidine from 5-phospho-alpha-D-ribose 1-diphosphate: step 8/9.</text>
</comment>
<protein>
    <recommendedName>
        <fullName evidence="10">Inositol-1-monophosphatase</fullName>
        <ecNumber evidence="10">3.1.3.25</ecNumber>
    </recommendedName>
</protein>
<dbReference type="FunFam" id="3.30.540.10:FF:000003">
    <property type="entry name" value="Inositol-1-monophosphatase"/>
    <property type="match status" value="1"/>
</dbReference>
<evidence type="ECO:0000256" key="7">
    <source>
        <dbReference type="ARBA" id="ARBA00049158"/>
    </source>
</evidence>
<dbReference type="Proteomes" id="UP001164390">
    <property type="component" value="Chromosome"/>
</dbReference>
<dbReference type="EC" id="3.1.3.25" evidence="10"/>
<dbReference type="Pfam" id="PF00459">
    <property type="entry name" value="Inositol_P"/>
    <property type="match status" value="1"/>
</dbReference>